<dbReference type="AlphaFoldDB" id="A0A1B2HBZ9"/>
<dbReference type="KEGG" id="led:BBK82_03300"/>
<accession>A0A1B2HBZ9</accession>
<organism evidence="1 2">
    <name type="scientific">Lentzea guizhouensis</name>
    <dbReference type="NCBI Taxonomy" id="1586287"/>
    <lineage>
        <taxon>Bacteria</taxon>
        <taxon>Bacillati</taxon>
        <taxon>Actinomycetota</taxon>
        <taxon>Actinomycetes</taxon>
        <taxon>Pseudonocardiales</taxon>
        <taxon>Pseudonocardiaceae</taxon>
        <taxon>Lentzea</taxon>
    </lineage>
</organism>
<protein>
    <submittedName>
        <fullName evidence="1">Uncharacterized protein</fullName>
    </submittedName>
</protein>
<name>A0A1B2HBZ9_9PSEU</name>
<dbReference type="Proteomes" id="UP000093053">
    <property type="component" value="Chromosome"/>
</dbReference>
<gene>
    <name evidence="1" type="ORF">BBK82_03300</name>
</gene>
<keyword evidence="2" id="KW-1185">Reference proteome</keyword>
<sequence length="88" mass="10099">MTRSLSDVTVEQFRAVLLDAVEHVDVIQPPALRKPIGLWLRSVEEQARRENWRVLLSRPVMYVWEAAQAILATETGRRCGCSCHQEQP</sequence>
<dbReference type="EMBL" id="CP016793">
    <property type="protein sequence ID" value="ANZ35244.1"/>
    <property type="molecule type" value="Genomic_DNA"/>
</dbReference>
<dbReference type="STRING" id="1586287.BBK82_03300"/>
<proteinExistence type="predicted"/>
<evidence type="ECO:0000313" key="2">
    <source>
        <dbReference type="Proteomes" id="UP000093053"/>
    </source>
</evidence>
<dbReference type="RefSeq" id="WP_065913660.1">
    <property type="nucleotide sequence ID" value="NZ_CP016793.1"/>
</dbReference>
<reference evidence="1 2" key="1">
    <citation type="submission" date="2016-07" db="EMBL/GenBank/DDBJ databases">
        <title>Complete genome sequence of the Lentzea guizhouensis DHS C013.</title>
        <authorList>
            <person name="Cao C."/>
        </authorList>
    </citation>
    <scope>NUCLEOTIDE SEQUENCE [LARGE SCALE GENOMIC DNA]</scope>
    <source>
        <strain evidence="1 2">DHS C013</strain>
    </source>
</reference>
<evidence type="ECO:0000313" key="1">
    <source>
        <dbReference type="EMBL" id="ANZ35244.1"/>
    </source>
</evidence>
<dbReference type="OrthoDB" id="9801426at2"/>